<dbReference type="Proteomes" id="UP000186819">
    <property type="component" value="Unassembled WGS sequence"/>
</dbReference>
<protein>
    <submittedName>
        <fullName evidence="2">Uncharacterized protein</fullName>
    </submittedName>
</protein>
<dbReference type="STRING" id="34027.SAMN05421829_11341"/>
<evidence type="ECO:0000313" key="3">
    <source>
        <dbReference type="Proteomes" id="UP000186819"/>
    </source>
</evidence>
<dbReference type="OrthoDB" id="5297096at2"/>
<evidence type="ECO:0000256" key="1">
    <source>
        <dbReference type="SAM" id="SignalP"/>
    </source>
</evidence>
<gene>
    <name evidence="2" type="ORF">SAMN05421829_11341</name>
</gene>
<keyword evidence="1" id="KW-0732">Signal</keyword>
<proteinExistence type="predicted"/>
<dbReference type="AlphaFoldDB" id="A0A1N7A168"/>
<name>A0A1N7A168_9RHOO</name>
<feature type="signal peptide" evidence="1">
    <location>
        <begin position="1"/>
        <end position="22"/>
    </location>
</feature>
<keyword evidence="3" id="KW-1185">Reference proteome</keyword>
<evidence type="ECO:0000313" key="2">
    <source>
        <dbReference type="EMBL" id="SIR32837.1"/>
    </source>
</evidence>
<feature type="chain" id="PRO_5012365286" evidence="1">
    <location>
        <begin position="23"/>
        <end position="211"/>
    </location>
</feature>
<organism evidence="2 3">
    <name type="scientific">Aromatoleum tolulyticum</name>
    <dbReference type="NCBI Taxonomy" id="34027"/>
    <lineage>
        <taxon>Bacteria</taxon>
        <taxon>Pseudomonadati</taxon>
        <taxon>Pseudomonadota</taxon>
        <taxon>Betaproteobacteria</taxon>
        <taxon>Rhodocyclales</taxon>
        <taxon>Rhodocyclaceae</taxon>
        <taxon>Aromatoleum</taxon>
    </lineage>
</organism>
<reference evidence="3" key="1">
    <citation type="submission" date="2017-01" db="EMBL/GenBank/DDBJ databases">
        <authorList>
            <person name="Varghese N."/>
            <person name="Submissions S."/>
        </authorList>
    </citation>
    <scope>NUCLEOTIDE SEQUENCE [LARGE SCALE GENOMIC DNA]</scope>
    <source>
        <strain evidence="3">ATCC 51758</strain>
    </source>
</reference>
<dbReference type="EMBL" id="FTMD01000013">
    <property type="protein sequence ID" value="SIR32837.1"/>
    <property type="molecule type" value="Genomic_DNA"/>
</dbReference>
<dbReference type="RefSeq" id="WP_076603476.1">
    <property type="nucleotide sequence ID" value="NZ_FTMD01000013.1"/>
</dbReference>
<sequence length="211" mass="22886">MRRRLLLGAVLAQLCVGGGAHAQERTSYHGCTDADGRTVAAVSDPALDRVVASRPGGASEIRYNEAILPRLTAESRLFLFAHECARHNLGLPVDGARTAADARRADCHGLASLLRSGLLDAARVDALERELQFSADEWERIPGPPRTFALRACTAESEARRLLTRPTPAQPEWNACVRGCGERLRACAPHSVACDDAYERCVTLCDFRSPP</sequence>
<accession>A0A1N7A168</accession>